<proteinExistence type="predicted"/>
<gene>
    <name evidence="1" type="ORF">CU669_19620</name>
</gene>
<accession>A0A364NSZ3</accession>
<keyword evidence="2" id="KW-1185">Reference proteome</keyword>
<comment type="caution">
    <text evidence="1">The sequence shown here is derived from an EMBL/GenBank/DDBJ whole genome shotgun (WGS) entry which is preliminary data.</text>
</comment>
<dbReference type="Proteomes" id="UP000251075">
    <property type="component" value="Unassembled WGS sequence"/>
</dbReference>
<dbReference type="EMBL" id="PGTO01000030">
    <property type="protein sequence ID" value="RAU20196.1"/>
    <property type="molecule type" value="Genomic_DNA"/>
</dbReference>
<name>A0A364NSZ3_9PROT</name>
<evidence type="ECO:0000313" key="1">
    <source>
        <dbReference type="EMBL" id="RAU20196.1"/>
    </source>
</evidence>
<evidence type="ECO:0000313" key="2">
    <source>
        <dbReference type="Proteomes" id="UP000251075"/>
    </source>
</evidence>
<dbReference type="OrthoDB" id="7360439at2"/>
<dbReference type="AlphaFoldDB" id="A0A364NSZ3"/>
<reference evidence="1 2" key="1">
    <citation type="submission" date="2017-11" db="EMBL/GenBank/DDBJ databases">
        <title>Draft genome sequence of magnetotactic bacterium Magnetospirillum kuznetsovii LBB-42.</title>
        <authorList>
            <person name="Grouzdev D.S."/>
            <person name="Rysina M.S."/>
            <person name="Baslerov R.V."/>
            <person name="Koziaeva V."/>
        </authorList>
    </citation>
    <scope>NUCLEOTIDE SEQUENCE [LARGE SCALE GENOMIC DNA]</scope>
    <source>
        <strain evidence="1 2">LBB-42</strain>
    </source>
</reference>
<sequence length="86" mass="9344">MNKPKPSFIKNLKPKNPEGPWRVSLFHWEVAPDGPVHGHVVEAVEASDLDLARLAARRLLDAAIPQGTKLITLEIATSSLIDGGQI</sequence>
<protein>
    <submittedName>
        <fullName evidence="1">Uncharacterized protein</fullName>
    </submittedName>
</protein>
<dbReference type="RefSeq" id="WP_112147288.1">
    <property type="nucleotide sequence ID" value="NZ_PGTO01000030.1"/>
</dbReference>
<organism evidence="1 2">
    <name type="scientific">Paramagnetospirillum kuznetsovii</name>
    <dbReference type="NCBI Taxonomy" id="2053833"/>
    <lineage>
        <taxon>Bacteria</taxon>
        <taxon>Pseudomonadati</taxon>
        <taxon>Pseudomonadota</taxon>
        <taxon>Alphaproteobacteria</taxon>
        <taxon>Rhodospirillales</taxon>
        <taxon>Magnetospirillaceae</taxon>
        <taxon>Paramagnetospirillum</taxon>
    </lineage>
</organism>